<accession>A0A7H0F186</accession>
<dbReference type="NCBIfam" id="TIGR00090">
    <property type="entry name" value="rsfS_iojap_ybeB"/>
    <property type="match status" value="1"/>
</dbReference>
<reference evidence="3 4" key="1">
    <citation type="submission" date="2020-08" db="EMBL/GenBank/DDBJ databases">
        <title>Complete genome sequence of Raphidiopsis curvispora isolated from drinking water reservoir in South Korea.</title>
        <authorList>
            <person name="Jeong J."/>
        </authorList>
    </citation>
    <scope>NUCLEOTIDE SEQUENCE [LARGE SCALE GENOMIC DNA]</scope>
    <source>
        <strain evidence="3 4">GIHE-G1</strain>
    </source>
</reference>
<comment type="function">
    <text evidence="2">Functions as a ribosomal silencing factor. Interacts with ribosomal protein uL14 (rplN), blocking formation of intersubunit bridge B8. Prevents association of the 30S and 50S ribosomal subunits and the formation of functional ribosomes, thus repressing translation.</text>
</comment>
<sequence length="158" mass="17801">MTDYFPSNLPLKSIPHSKKTVNTPMVETGDSSGKLALTIAQAASERKAGEILLLKVTDVSYLSDYFLVMTGYSRVQVRAISSAIEEKVETELQRRPLRTEGKGEGSWVLQDYGDVIVHIMMPKEREFYNLEAFWSHAEHIPLENPKDLEDGPNDKIFG</sequence>
<organism evidence="3 4">
    <name type="scientific">Cylindrospermopsis curvispora GIHE-G1</name>
    <dbReference type="NCBI Taxonomy" id="2666332"/>
    <lineage>
        <taxon>Bacteria</taxon>
        <taxon>Bacillati</taxon>
        <taxon>Cyanobacteriota</taxon>
        <taxon>Cyanophyceae</taxon>
        <taxon>Nostocales</taxon>
        <taxon>Aphanizomenonaceae</taxon>
        <taxon>Cylindrospermopsis</taxon>
    </lineage>
</organism>
<dbReference type="GO" id="GO:0043023">
    <property type="term" value="F:ribosomal large subunit binding"/>
    <property type="evidence" value="ECO:0007669"/>
    <property type="project" value="TreeGrafter"/>
</dbReference>
<dbReference type="KEGG" id="ccur:IAR63_01350"/>
<keyword evidence="2" id="KW-0810">Translation regulation</keyword>
<evidence type="ECO:0000256" key="2">
    <source>
        <dbReference type="HAMAP-Rule" id="MF_01477"/>
    </source>
</evidence>
<evidence type="ECO:0000256" key="1">
    <source>
        <dbReference type="ARBA" id="ARBA00010574"/>
    </source>
</evidence>
<keyword evidence="2" id="KW-0678">Repressor</keyword>
<name>A0A7H0F186_9CYAN</name>
<keyword evidence="2" id="KW-0963">Cytoplasm</keyword>
<dbReference type="GO" id="GO:0090071">
    <property type="term" value="P:negative regulation of ribosome biogenesis"/>
    <property type="evidence" value="ECO:0007669"/>
    <property type="project" value="UniProtKB-UniRule"/>
</dbReference>
<dbReference type="Proteomes" id="UP000516013">
    <property type="component" value="Chromosome"/>
</dbReference>
<dbReference type="Pfam" id="PF02410">
    <property type="entry name" value="RsfS"/>
    <property type="match status" value="1"/>
</dbReference>
<dbReference type="InterPro" id="IPR004394">
    <property type="entry name" value="Iojap/RsfS/C7orf30"/>
</dbReference>
<dbReference type="GO" id="GO:0017148">
    <property type="term" value="P:negative regulation of translation"/>
    <property type="evidence" value="ECO:0007669"/>
    <property type="project" value="UniProtKB-UniRule"/>
</dbReference>
<dbReference type="Gene3D" id="3.30.460.10">
    <property type="entry name" value="Beta Polymerase, domain 2"/>
    <property type="match status" value="1"/>
</dbReference>
<dbReference type="GO" id="GO:0005737">
    <property type="term" value="C:cytoplasm"/>
    <property type="evidence" value="ECO:0007669"/>
    <property type="project" value="UniProtKB-SubCell"/>
</dbReference>
<dbReference type="InterPro" id="IPR043519">
    <property type="entry name" value="NT_sf"/>
</dbReference>
<protein>
    <recommendedName>
        <fullName evidence="2">Ribosomal silencing factor RsfS</fullName>
    </recommendedName>
</protein>
<proteinExistence type="inferred from homology"/>
<dbReference type="SUPFAM" id="SSF81301">
    <property type="entry name" value="Nucleotidyltransferase"/>
    <property type="match status" value="1"/>
</dbReference>
<dbReference type="PANTHER" id="PTHR21043:SF0">
    <property type="entry name" value="MITOCHONDRIAL ASSEMBLY OF RIBOSOMAL LARGE SUBUNIT PROTEIN 1"/>
    <property type="match status" value="1"/>
</dbReference>
<dbReference type="AlphaFoldDB" id="A0A7H0F186"/>
<dbReference type="PANTHER" id="PTHR21043">
    <property type="entry name" value="IOJAP SUPERFAMILY ORTHOLOG"/>
    <property type="match status" value="1"/>
</dbReference>
<comment type="subcellular location">
    <subcellularLocation>
        <location evidence="2">Cytoplasm</location>
    </subcellularLocation>
</comment>
<dbReference type="GO" id="GO:0042256">
    <property type="term" value="P:cytosolic ribosome assembly"/>
    <property type="evidence" value="ECO:0007669"/>
    <property type="project" value="UniProtKB-UniRule"/>
</dbReference>
<keyword evidence="4" id="KW-1185">Reference proteome</keyword>
<gene>
    <name evidence="2 3" type="primary">rsfS</name>
    <name evidence="3" type="ORF">IAR63_01350</name>
</gene>
<dbReference type="RefSeq" id="WP_096547490.1">
    <property type="nucleotide sequence ID" value="NZ_CP060822.1"/>
</dbReference>
<comment type="similarity">
    <text evidence="1 2">Belongs to the Iojap/RsfS family.</text>
</comment>
<evidence type="ECO:0000313" key="4">
    <source>
        <dbReference type="Proteomes" id="UP000516013"/>
    </source>
</evidence>
<evidence type="ECO:0000313" key="3">
    <source>
        <dbReference type="EMBL" id="QNP29802.1"/>
    </source>
</evidence>
<dbReference type="HAMAP" id="MF_01477">
    <property type="entry name" value="Iojap_RsfS"/>
    <property type="match status" value="1"/>
</dbReference>
<comment type="subunit">
    <text evidence="2">Interacts with ribosomal protein uL14 (rplN).</text>
</comment>
<dbReference type="EMBL" id="CP060822">
    <property type="protein sequence ID" value="QNP29802.1"/>
    <property type="molecule type" value="Genomic_DNA"/>
</dbReference>